<organism evidence="1">
    <name type="scientific">uncultured Caudovirales phage</name>
    <dbReference type="NCBI Taxonomy" id="2100421"/>
    <lineage>
        <taxon>Viruses</taxon>
        <taxon>Duplodnaviria</taxon>
        <taxon>Heunggongvirae</taxon>
        <taxon>Uroviricota</taxon>
        <taxon>Caudoviricetes</taxon>
        <taxon>Peduoviridae</taxon>
        <taxon>Maltschvirus</taxon>
        <taxon>Maltschvirus maltsch</taxon>
    </lineage>
</organism>
<reference evidence="1" key="1">
    <citation type="submission" date="2020-04" db="EMBL/GenBank/DDBJ databases">
        <authorList>
            <person name="Chiriac C."/>
            <person name="Salcher M."/>
            <person name="Ghai R."/>
            <person name="Kavagutti S V."/>
        </authorList>
    </citation>
    <scope>NUCLEOTIDE SEQUENCE</scope>
</reference>
<protein>
    <submittedName>
        <fullName evidence="1">Uncharacterized protein</fullName>
    </submittedName>
</protein>
<proteinExistence type="predicted"/>
<evidence type="ECO:0000313" key="1">
    <source>
        <dbReference type="EMBL" id="CAB4141699.1"/>
    </source>
</evidence>
<gene>
    <name evidence="1" type="ORF">UFOVP420_47</name>
</gene>
<accession>A0A6J5MD54</accession>
<dbReference type="EMBL" id="LR796394">
    <property type="protein sequence ID" value="CAB4141699.1"/>
    <property type="molecule type" value="Genomic_DNA"/>
</dbReference>
<name>A0A6J5MD54_9CAUD</name>
<sequence length="61" mass="7260">MNIEAKEIDGELWIKASDHHKAFKDTKRPWVGLTDSEIDEWDYDVRDVVMDIEKLLRDKNT</sequence>